<organism evidence="1 2">
    <name type="scientific">Oceanobacillus neutriphilus</name>
    <dbReference type="NCBI Taxonomy" id="531815"/>
    <lineage>
        <taxon>Bacteria</taxon>
        <taxon>Bacillati</taxon>
        <taxon>Bacillota</taxon>
        <taxon>Bacilli</taxon>
        <taxon>Bacillales</taxon>
        <taxon>Bacillaceae</taxon>
        <taxon>Oceanobacillus</taxon>
    </lineage>
</organism>
<sequence length="46" mass="5212">MGHIFEDPLDVGLSFLRADGPKLQKVEEFLHAILKGISPFRCILFI</sequence>
<evidence type="ECO:0000313" key="1">
    <source>
        <dbReference type="EMBL" id="GGP16123.1"/>
    </source>
</evidence>
<evidence type="ECO:0008006" key="3">
    <source>
        <dbReference type="Google" id="ProtNLM"/>
    </source>
</evidence>
<dbReference type="Proteomes" id="UP000641206">
    <property type="component" value="Unassembled WGS sequence"/>
</dbReference>
<name>A0ABQ2P1Y2_9BACI</name>
<gene>
    <name evidence="1" type="ORF">GCM10011346_46840</name>
</gene>
<evidence type="ECO:0000313" key="2">
    <source>
        <dbReference type="Proteomes" id="UP000641206"/>
    </source>
</evidence>
<dbReference type="EMBL" id="BMLW01000018">
    <property type="protein sequence ID" value="GGP16123.1"/>
    <property type="molecule type" value="Genomic_DNA"/>
</dbReference>
<proteinExistence type="predicted"/>
<accession>A0ABQ2P1Y2</accession>
<comment type="caution">
    <text evidence="1">The sequence shown here is derived from an EMBL/GenBank/DDBJ whole genome shotgun (WGS) entry which is preliminary data.</text>
</comment>
<reference evidence="2" key="1">
    <citation type="journal article" date="2019" name="Int. J. Syst. Evol. Microbiol.">
        <title>The Global Catalogue of Microorganisms (GCM) 10K type strain sequencing project: providing services to taxonomists for standard genome sequencing and annotation.</title>
        <authorList>
            <consortium name="The Broad Institute Genomics Platform"/>
            <consortium name="The Broad Institute Genome Sequencing Center for Infectious Disease"/>
            <person name="Wu L."/>
            <person name="Ma J."/>
        </authorList>
    </citation>
    <scope>NUCLEOTIDE SEQUENCE [LARGE SCALE GENOMIC DNA]</scope>
    <source>
        <strain evidence="2">CGMCC 1.7693</strain>
    </source>
</reference>
<protein>
    <recommendedName>
        <fullName evidence="3">LysR substrate binding domain-containing protein</fullName>
    </recommendedName>
</protein>
<keyword evidence="2" id="KW-1185">Reference proteome</keyword>